<gene>
    <name evidence="1" type="ORF">RchiOBHm_Chr6g0262761</name>
</gene>
<evidence type="ECO:0000313" key="1">
    <source>
        <dbReference type="EMBL" id="PRQ23564.1"/>
    </source>
</evidence>
<dbReference type="EMBL" id="PDCK01000044">
    <property type="protein sequence ID" value="PRQ23564.1"/>
    <property type="molecule type" value="Genomic_DNA"/>
</dbReference>
<sequence>MLAEIVSWPWLGIEGNNPMILSKRCLSLENRSSSLWLCLNNAHFGSTPPSKTRILILFVYVLHCCLPKKIQAFVFAYIARLIEKKTPPISEKQVVVFLSNLSVQMSVTRKATTTDKI</sequence>
<keyword evidence="2" id="KW-1185">Reference proteome</keyword>
<reference evidence="1 2" key="1">
    <citation type="journal article" date="2018" name="Nat. Genet.">
        <title>The Rosa genome provides new insights in the design of modern roses.</title>
        <authorList>
            <person name="Bendahmane M."/>
        </authorList>
    </citation>
    <scope>NUCLEOTIDE SEQUENCE [LARGE SCALE GENOMIC DNA]</scope>
    <source>
        <strain evidence="2">cv. Old Blush</strain>
    </source>
</reference>
<organism evidence="1 2">
    <name type="scientific">Rosa chinensis</name>
    <name type="common">China rose</name>
    <dbReference type="NCBI Taxonomy" id="74649"/>
    <lineage>
        <taxon>Eukaryota</taxon>
        <taxon>Viridiplantae</taxon>
        <taxon>Streptophyta</taxon>
        <taxon>Embryophyta</taxon>
        <taxon>Tracheophyta</taxon>
        <taxon>Spermatophyta</taxon>
        <taxon>Magnoliopsida</taxon>
        <taxon>eudicotyledons</taxon>
        <taxon>Gunneridae</taxon>
        <taxon>Pentapetalae</taxon>
        <taxon>rosids</taxon>
        <taxon>fabids</taxon>
        <taxon>Rosales</taxon>
        <taxon>Rosaceae</taxon>
        <taxon>Rosoideae</taxon>
        <taxon>Rosoideae incertae sedis</taxon>
        <taxon>Rosa</taxon>
    </lineage>
</organism>
<comment type="caution">
    <text evidence="1">The sequence shown here is derived from an EMBL/GenBank/DDBJ whole genome shotgun (WGS) entry which is preliminary data.</text>
</comment>
<accession>A0A2P6PNR6</accession>
<dbReference type="Gramene" id="PRQ23564">
    <property type="protein sequence ID" value="PRQ23564"/>
    <property type="gene ID" value="RchiOBHm_Chr6g0262761"/>
</dbReference>
<dbReference type="AlphaFoldDB" id="A0A2P6PNR6"/>
<dbReference type="Proteomes" id="UP000238479">
    <property type="component" value="Chromosome 6"/>
</dbReference>
<evidence type="ECO:0000313" key="2">
    <source>
        <dbReference type="Proteomes" id="UP000238479"/>
    </source>
</evidence>
<protein>
    <submittedName>
        <fullName evidence="1">Uncharacterized protein</fullName>
    </submittedName>
</protein>
<name>A0A2P6PNR6_ROSCH</name>
<proteinExistence type="predicted"/>